<reference evidence="5" key="1">
    <citation type="journal article" date="2019" name="Int. J. Syst. Evol. Microbiol.">
        <title>The Global Catalogue of Microorganisms (GCM) 10K type strain sequencing project: providing services to taxonomists for standard genome sequencing and annotation.</title>
        <authorList>
            <consortium name="The Broad Institute Genomics Platform"/>
            <consortium name="The Broad Institute Genome Sequencing Center for Infectious Disease"/>
            <person name="Wu L."/>
            <person name="Ma J."/>
        </authorList>
    </citation>
    <scope>NUCLEOTIDE SEQUENCE [LARGE SCALE GENOMIC DNA]</scope>
    <source>
        <strain evidence="5">JCM 18285</strain>
    </source>
</reference>
<dbReference type="InterPro" id="IPR050546">
    <property type="entry name" value="Glycosyl_Hydrlase_16"/>
</dbReference>
<feature type="chain" id="PRO_5047241389" description="GH16 domain-containing protein" evidence="2">
    <location>
        <begin position="31"/>
        <end position="375"/>
    </location>
</feature>
<dbReference type="PANTHER" id="PTHR10963:SF55">
    <property type="entry name" value="GLYCOSIDE HYDROLASE FAMILY 16 PROTEIN"/>
    <property type="match status" value="1"/>
</dbReference>
<dbReference type="PROSITE" id="PS51762">
    <property type="entry name" value="GH16_2"/>
    <property type="match status" value="1"/>
</dbReference>
<comment type="similarity">
    <text evidence="1">Belongs to the glycosyl hydrolase 16 family.</text>
</comment>
<dbReference type="CDD" id="cd08023">
    <property type="entry name" value="GH16_laminarinase_like"/>
    <property type="match status" value="1"/>
</dbReference>
<organism evidence="4 5">
    <name type="scientific">Algibacter agarivorans</name>
    <dbReference type="NCBI Taxonomy" id="1109741"/>
    <lineage>
        <taxon>Bacteria</taxon>
        <taxon>Pseudomonadati</taxon>
        <taxon>Bacteroidota</taxon>
        <taxon>Flavobacteriia</taxon>
        <taxon>Flavobacteriales</taxon>
        <taxon>Flavobacteriaceae</taxon>
        <taxon>Algibacter</taxon>
    </lineage>
</organism>
<dbReference type="Proteomes" id="UP001501302">
    <property type="component" value="Unassembled WGS sequence"/>
</dbReference>
<accession>A0ABP9GJI3</accession>
<dbReference type="Gene3D" id="2.60.120.200">
    <property type="match status" value="1"/>
</dbReference>
<sequence length="375" mass="41136">MYFMFKKLKYSTPLITSIFCALILSCSAGGDDSIATITEPQEVIPSNLALTIEIVGKDANYPFGDGSGVIKCTATAANTIKYGFKFGNDTEQENITGNIQHTFTTKGTNDYLITVFAYSSTGNVISTFKTVSVMVGNQSGVTWADEFNTDGPPSPAKWNYDISNGCPNLCGWGNNEAQYYTNRLDNVIVENGVLKITAKKENYQGAQYTSAKLLTKGKFDFKYGIIEIRAKLPSGGGTWPAIWTLGSNITSVGWPACGEIDIMEHAGNRQGTVQSAMHTPSSYGNTFNKGSQILSNVSTEFHIYKVEWTSEEMVFSVDNIEHYRYNPSNKNSSTWPYDANQYLILNVAMGGSFGGAIDSNFIESTMEIDYIRVSQ</sequence>
<feature type="domain" description="GH16" evidence="3">
    <location>
        <begin position="141"/>
        <end position="375"/>
    </location>
</feature>
<evidence type="ECO:0000259" key="3">
    <source>
        <dbReference type="PROSITE" id="PS51762"/>
    </source>
</evidence>
<protein>
    <recommendedName>
        <fullName evidence="3">GH16 domain-containing protein</fullName>
    </recommendedName>
</protein>
<dbReference type="EMBL" id="BAABJJ010000014">
    <property type="protein sequence ID" value="GAA4942190.1"/>
    <property type="molecule type" value="Genomic_DNA"/>
</dbReference>
<proteinExistence type="inferred from homology"/>
<evidence type="ECO:0000256" key="2">
    <source>
        <dbReference type="SAM" id="SignalP"/>
    </source>
</evidence>
<gene>
    <name evidence="4" type="ORF">GCM10023314_14100</name>
</gene>
<dbReference type="PROSITE" id="PS51257">
    <property type="entry name" value="PROKAR_LIPOPROTEIN"/>
    <property type="match status" value="1"/>
</dbReference>
<dbReference type="InterPro" id="IPR000757">
    <property type="entry name" value="Beta-glucanase-like"/>
</dbReference>
<dbReference type="SUPFAM" id="SSF49899">
    <property type="entry name" value="Concanavalin A-like lectins/glucanases"/>
    <property type="match status" value="1"/>
</dbReference>
<dbReference type="PANTHER" id="PTHR10963">
    <property type="entry name" value="GLYCOSYL HYDROLASE-RELATED"/>
    <property type="match status" value="1"/>
</dbReference>
<comment type="caution">
    <text evidence="4">The sequence shown here is derived from an EMBL/GenBank/DDBJ whole genome shotgun (WGS) entry which is preliminary data.</text>
</comment>
<keyword evidence="2" id="KW-0732">Signal</keyword>
<evidence type="ECO:0000256" key="1">
    <source>
        <dbReference type="ARBA" id="ARBA00006865"/>
    </source>
</evidence>
<keyword evidence="5" id="KW-1185">Reference proteome</keyword>
<dbReference type="InterPro" id="IPR013320">
    <property type="entry name" value="ConA-like_dom_sf"/>
</dbReference>
<dbReference type="Pfam" id="PF00722">
    <property type="entry name" value="Glyco_hydro_16"/>
    <property type="match status" value="1"/>
</dbReference>
<feature type="signal peptide" evidence="2">
    <location>
        <begin position="1"/>
        <end position="30"/>
    </location>
</feature>
<name>A0ABP9GJI3_9FLAO</name>
<evidence type="ECO:0000313" key="4">
    <source>
        <dbReference type="EMBL" id="GAA4942190.1"/>
    </source>
</evidence>
<evidence type="ECO:0000313" key="5">
    <source>
        <dbReference type="Proteomes" id="UP001501302"/>
    </source>
</evidence>